<reference evidence="1" key="1">
    <citation type="submission" date="2019-10" db="EMBL/GenBank/DDBJ databases">
        <title>Conservation and host-specific expression of non-tandemly repeated heterogenous ribosome RNA gene in arbuscular mycorrhizal fungi.</title>
        <authorList>
            <person name="Maeda T."/>
            <person name="Kobayashi Y."/>
            <person name="Nakagawa T."/>
            <person name="Ezawa T."/>
            <person name="Yamaguchi K."/>
            <person name="Bino T."/>
            <person name="Nishimoto Y."/>
            <person name="Shigenobu S."/>
            <person name="Kawaguchi M."/>
        </authorList>
    </citation>
    <scope>NUCLEOTIDE SEQUENCE</scope>
    <source>
        <strain evidence="1">HR1</strain>
    </source>
</reference>
<dbReference type="EMBL" id="BLAL01000228">
    <property type="protein sequence ID" value="GES93367.1"/>
    <property type="molecule type" value="Genomic_DNA"/>
</dbReference>
<evidence type="ECO:0000313" key="2">
    <source>
        <dbReference type="Proteomes" id="UP000615446"/>
    </source>
</evidence>
<proteinExistence type="predicted"/>
<organism evidence="1 2">
    <name type="scientific">Rhizophagus clarus</name>
    <dbReference type="NCBI Taxonomy" id="94130"/>
    <lineage>
        <taxon>Eukaryota</taxon>
        <taxon>Fungi</taxon>
        <taxon>Fungi incertae sedis</taxon>
        <taxon>Mucoromycota</taxon>
        <taxon>Glomeromycotina</taxon>
        <taxon>Glomeromycetes</taxon>
        <taxon>Glomerales</taxon>
        <taxon>Glomeraceae</taxon>
        <taxon>Rhizophagus</taxon>
    </lineage>
</organism>
<gene>
    <name evidence="1" type="ORF">RCL2_002012200</name>
</gene>
<protein>
    <submittedName>
        <fullName evidence="1">Uncharacterized protein</fullName>
    </submittedName>
</protein>
<name>A0A8H3QVV8_9GLOM</name>
<dbReference type="Proteomes" id="UP000615446">
    <property type="component" value="Unassembled WGS sequence"/>
</dbReference>
<accession>A0A8H3QVV8</accession>
<evidence type="ECO:0000313" key="1">
    <source>
        <dbReference type="EMBL" id="GES93367.1"/>
    </source>
</evidence>
<sequence length="268" mass="30908">MRNLKLNSKRKVDDRQDIEFKTIAQKINKPLISKSTINKTFNVSKPPVSKSINTSKSTDDVIVFKPSALRTMLDTNDESFTPRFVLNITLLTNDILNTTDDDLLKDSYESLTVEDSSSHLPLADIVQNQISTSATNHNINVMIPEKMQKYEQLTKWNILWQRIERKVSSYCCSYHENLFGTIRQHILYETTIDENDESLLSQIVTKVFNKNTTKNNTFIIKTCVQNILDPKYPKIEMDEDYIISKLIQYADNKCNNDESVSISSSDDY</sequence>
<dbReference type="AlphaFoldDB" id="A0A8H3QVV8"/>
<comment type="caution">
    <text evidence="1">The sequence shown here is derived from an EMBL/GenBank/DDBJ whole genome shotgun (WGS) entry which is preliminary data.</text>
</comment>